<comment type="similarity">
    <text evidence="1">In the C-terminal section; belongs to the transposase 35 family.</text>
</comment>
<name>A0ABS7DDT0_9GAMM</name>
<evidence type="ECO:0000256" key="2">
    <source>
        <dbReference type="ARBA" id="ARBA00022578"/>
    </source>
</evidence>
<keyword evidence="8" id="KW-1185">Reference proteome</keyword>
<feature type="domain" description="Probable transposase IS891/IS1136/IS1341" evidence="5">
    <location>
        <begin position="211"/>
        <end position="338"/>
    </location>
</feature>
<proteinExistence type="inferred from homology"/>
<dbReference type="RefSeq" id="WP_219935999.1">
    <property type="nucleotide sequence ID" value="NZ_JAGFNY010000001.1"/>
</dbReference>
<sequence>MIVGQVIELRANNKFITYCRKAFGVRRFAYNWCVEKFNKDYAAHCAAMSKYNKELSEYKKSPLQFTQEPEKPKLPTWQDYKKEFNAIRKEKYPFTYEVTKYASQQSFINFGQAVSKYFSNVKNKKNSKRKVGFPAFQKKSYHRGRFYIGGDQVKIVIGKTCSKKLENHSNKQYLNIPNFGYVQLKEKLRFNGHINSVTISQRADRIFASFSVEISEEEYQRTHKAAVQNNTAVGIDLGIKSALMLSDRISIDAPKPLRKKLRKLAKLQRQLNRKNHPRTKGDKTKVSCNYIKQSKKVSKLYCSITNIRNDFTQKITTILANHYEYICMENLNVKGMMANKKLARAISDIGFYKIKQNLKYKMESKHRFLQEVDMFFASSKFCSKCGALKKELTLKDRVYECPECGITIDRDLNAAINLRQQIKNVGAASSELKPVELTALLSDLVINGIATSSCEAGIRLKDYNY</sequence>
<reference evidence="7 8" key="1">
    <citation type="submission" date="2021-03" db="EMBL/GenBank/DDBJ databases">
        <title>Succinivibrio sp. nov. isolated from feces of cow.</title>
        <authorList>
            <person name="Choi J.-Y."/>
        </authorList>
    </citation>
    <scope>NUCLEOTIDE SEQUENCE [LARGE SCALE GENOMIC DNA]</scope>
    <source>
        <strain evidence="7 8">AGMB01872</strain>
    </source>
</reference>
<evidence type="ECO:0000256" key="3">
    <source>
        <dbReference type="ARBA" id="ARBA00023125"/>
    </source>
</evidence>
<accession>A0ABS7DDT0</accession>
<evidence type="ECO:0000313" key="7">
    <source>
        <dbReference type="EMBL" id="MBW7569460.1"/>
    </source>
</evidence>
<protein>
    <submittedName>
        <fullName evidence="7">Transposase</fullName>
    </submittedName>
</protein>
<dbReference type="NCBIfam" id="TIGR01766">
    <property type="entry name" value="IS200/IS605 family accessory protein TnpB-like domain"/>
    <property type="match status" value="1"/>
</dbReference>
<gene>
    <name evidence="7" type="ORF">J5V48_00930</name>
</gene>
<dbReference type="InterPro" id="IPR010095">
    <property type="entry name" value="Cas12f1-like_TNB"/>
</dbReference>
<feature type="domain" description="Cas12f1-like TNB" evidence="6">
    <location>
        <begin position="351"/>
        <end position="418"/>
    </location>
</feature>
<dbReference type="Pfam" id="PF07282">
    <property type="entry name" value="Cas12f1-like_TNB"/>
    <property type="match status" value="1"/>
</dbReference>
<keyword evidence="2" id="KW-0815">Transposition</keyword>
<dbReference type="Proteomes" id="UP000731465">
    <property type="component" value="Unassembled WGS sequence"/>
</dbReference>
<comment type="caution">
    <text evidence="7">The sequence shown here is derived from an EMBL/GenBank/DDBJ whole genome shotgun (WGS) entry which is preliminary data.</text>
</comment>
<evidence type="ECO:0000259" key="5">
    <source>
        <dbReference type="Pfam" id="PF01385"/>
    </source>
</evidence>
<dbReference type="NCBIfam" id="NF040570">
    <property type="entry name" value="guided_TnpB"/>
    <property type="match status" value="1"/>
</dbReference>
<evidence type="ECO:0000256" key="4">
    <source>
        <dbReference type="ARBA" id="ARBA00023172"/>
    </source>
</evidence>
<evidence type="ECO:0000259" key="6">
    <source>
        <dbReference type="Pfam" id="PF07282"/>
    </source>
</evidence>
<evidence type="ECO:0000256" key="1">
    <source>
        <dbReference type="ARBA" id="ARBA00008761"/>
    </source>
</evidence>
<keyword evidence="3" id="KW-0238">DNA-binding</keyword>
<dbReference type="InterPro" id="IPR001959">
    <property type="entry name" value="Transposase"/>
</dbReference>
<keyword evidence="4" id="KW-0233">DNA recombination</keyword>
<dbReference type="EMBL" id="JAGFNY010000001">
    <property type="protein sequence ID" value="MBW7569460.1"/>
    <property type="molecule type" value="Genomic_DNA"/>
</dbReference>
<organism evidence="7 8">
    <name type="scientific">Succinivibrio faecicola</name>
    <dbReference type="NCBI Taxonomy" id="2820300"/>
    <lineage>
        <taxon>Bacteria</taxon>
        <taxon>Pseudomonadati</taxon>
        <taxon>Pseudomonadota</taxon>
        <taxon>Gammaproteobacteria</taxon>
        <taxon>Aeromonadales</taxon>
        <taxon>Succinivibrionaceae</taxon>
        <taxon>Succinivibrio</taxon>
    </lineage>
</organism>
<dbReference type="Pfam" id="PF01385">
    <property type="entry name" value="OrfB_IS605"/>
    <property type="match status" value="1"/>
</dbReference>
<evidence type="ECO:0000313" key="8">
    <source>
        <dbReference type="Proteomes" id="UP000731465"/>
    </source>
</evidence>